<sequence>MQLVTSGRIVFWDGISSWYDEWSLHSTWKEITIDDACLWHLTMVRARLLLASFSTLQRFAAIMLGNVRVKNSPGSVFVKDSFIINSNLKSMFATV</sequence>
<protein>
    <submittedName>
        <fullName evidence="1">Uncharacterized protein</fullName>
    </submittedName>
</protein>
<dbReference type="AlphaFoldDB" id="A0AAV4XBS8"/>
<keyword evidence="2" id="KW-1185">Reference proteome</keyword>
<evidence type="ECO:0000313" key="2">
    <source>
        <dbReference type="Proteomes" id="UP001054945"/>
    </source>
</evidence>
<reference evidence="1 2" key="1">
    <citation type="submission" date="2021-06" db="EMBL/GenBank/DDBJ databases">
        <title>Caerostris extrusa draft genome.</title>
        <authorList>
            <person name="Kono N."/>
            <person name="Arakawa K."/>
        </authorList>
    </citation>
    <scope>NUCLEOTIDE SEQUENCE [LARGE SCALE GENOMIC DNA]</scope>
</reference>
<organism evidence="1 2">
    <name type="scientific">Caerostris extrusa</name>
    <name type="common">Bark spider</name>
    <name type="synonym">Caerostris bankana</name>
    <dbReference type="NCBI Taxonomy" id="172846"/>
    <lineage>
        <taxon>Eukaryota</taxon>
        <taxon>Metazoa</taxon>
        <taxon>Ecdysozoa</taxon>
        <taxon>Arthropoda</taxon>
        <taxon>Chelicerata</taxon>
        <taxon>Arachnida</taxon>
        <taxon>Araneae</taxon>
        <taxon>Araneomorphae</taxon>
        <taxon>Entelegynae</taxon>
        <taxon>Araneoidea</taxon>
        <taxon>Araneidae</taxon>
        <taxon>Caerostris</taxon>
    </lineage>
</organism>
<comment type="caution">
    <text evidence="1">The sequence shown here is derived from an EMBL/GenBank/DDBJ whole genome shotgun (WGS) entry which is preliminary data.</text>
</comment>
<accession>A0AAV4XBS8</accession>
<proteinExistence type="predicted"/>
<evidence type="ECO:0000313" key="1">
    <source>
        <dbReference type="EMBL" id="GIY92706.1"/>
    </source>
</evidence>
<dbReference type="Proteomes" id="UP001054945">
    <property type="component" value="Unassembled WGS sequence"/>
</dbReference>
<gene>
    <name evidence="1" type="ORF">CEXT_521091</name>
</gene>
<dbReference type="EMBL" id="BPLR01000185">
    <property type="protein sequence ID" value="GIY92706.1"/>
    <property type="molecule type" value="Genomic_DNA"/>
</dbReference>
<name>A0AAV4XBS8_CAEEX</name>